<reference evidence="7" key="1">
    <citation type="journal article" date="2014" name="Int. J. Syst. Evol. Microbiol.">
        <title>Complete genome sequence of Corynebacterium casei LMG S-19264T (=DSM 44701T), isolated from a smear-ripened cheese.</title>
        <authorList>
            <consortium name="US DOE Joint Genome Institute (JGI-PGF)"/>
            <person name="Walter F."/>
            <person name="Albersmeier A."/>
            <person name="Kalinowski J."/>
            <person name="Ruckert C."/>
        </authorList>
    </citation>
    <scope>NUCLEOTIDE SEQUENCE</scope>
    <source>
        <strain evidence="7">JCM 31311</strain>
    </source>
</reference>
<dbReference type="PANTHER" id="PTHR37422:SF13">
    <property type="entry name" value="LIPOPOLYSACCHARIDE BIOSYNTHESIS PROTEIN PA4999-RELATED"/>
    <property type="match status" value="1"/>
</dbReference>
<gene>
    <name evidence="7" type="ORF">GCM10008957_45280</name>
</gene>
<protein>
    <recommendedName>
        <fullName evidence="6">O-antigen ligase-related domain-containing protein</fullName>
    </recommendedName>
</protein>
<name>A0A918CLN7_9DEIO</name>
<dbReference type="Pfam" id="PF04932">
    <property type="entry name" value="Wzy_C"/>
    <property type="match status" value="1"/>
</dbReference>
<keyword evidence="2 5" id="KW-0812">Transmembrane</keyword>
<dbReference type="Proteomes" id="UP000603865">
    <property type="component" value="Unassembled WGS sequence"/>
</dbReference>
<keyword evidence="3 5" id="KW-1133">Transmembrane helix</keyword>
<accession>A0A918CLN7</accession>
<dbReference type="PANTHER" id="PTHR37422">
    <property type="entry name" value="TEICHURONIC ACID BIOSYNTHESIS PROTEIN TUAE"/>
    <property type="match status" value="1"/>
</dbReference>
<dbReference type="EMBL" id="BMQL01000046">
    <property type="protein sequence ID" value="GGR29227.1"/>
    <property type="molecule type" value="Genomic_DNA"/>
</dbReference>
<feature type="transmembrane region" description="Helical" evidence="5">
    <location>
        <begin position="37"/>
        <end position="54"/>
    </location>
</feature>
<evidence type="ECO:0000259" key="6">
    <source>
        <dbReference type="Pfam" id="PF04932"/>
    </source>
</evidence>
<feature type="transmembrane region" description="Helical" evidence="5">
    <location>
        <begin position="150"/>
        <end position="170"/>
    </location>
</feature>
<evidence type="ECO:0000256" key="2">
    <source>
        <dbReference type="ARBA" id="ARBA00022692"/>
    </source>
</evidence>
<feature type="transmembrane region" description="Helical" evidence="5">
    <location>
        <begin position="7"/>
        <end position="31"/>
    </location>
</feature>
<dbReference type="GO" id="GO:0016020">
    <property type="term" value="C:membrane"/>
    <property type="evidence" value="ECO:0007669"/>
    <property type="project" value="UniProtKB-SubCell"/>
</dbReference>
<comment type="caution">
    <text evidence="7">The sequence shown here is derived from an EMBL/GenBank/DDBJ whole genome shotgun (WGS) entry which is preliminary data.</text>
</comment>
<feature type="domain" description="O-antigen ligase-related" evidence="6">
    <location>
        <begin position="20"/>
        <end position="155"/>
    </location>
</feature>
<dbReference type="InterPro" id="IPR007016">
    <property type="entry name" value="O-antigen_ligase-rel_domated"/>
</dbReference>
<feature type="transmembrane region" description="Helical" evidence="5">
    <location>
        <begin position="66"/>
        <end position="84"/>
    </location>
</feature>
<evidence type="ECO:0000256" key="1">
    <source>
        <dbReference type="ARBA" id="ARBA00004141"/>
    </source>
</evidence>
<evidence type="ECO:0000256" key="5">
    <source>
        <dbReference type="SAM" id="Phobius"/>
    </source>
</evidence>
<sequence length="245" mass="27424">MALLVIYIVYTFSLKWKDIFSLVFALTVLLWSQSKTSWLALLIGISVLLLYRISNIKNRAARYASLLTILTVLILSVSAIRFSADDIKIDETFTGRSVVWEQSLQEYKKNNLGGYGPELWSENYANDQGLPWATQAHNQWYQTLGSSGNIGMIGLLVYTLTLTFMAVSCAKNTRGLSLAVVSIMLSRSFTESSFQISSLDISNVAFQVSACLIIMNSRRSSLILSGIRLKMLQNNKKAWPPESIK</sequence>
<evidence type="ECO:0000313" key="8">
    <source>
        <dbReference type="Proteomes" id="UP000603865"/>
    </source>
</evidence>
<dbReference type="AlphaFoldDB" id="A0A918CLN7"/>
<comment type="subcellular location">
    <subcellularLocation>
        <location evidence="1">Membrane</location>
        <topology evidence="1">Multi-pass membrane protein</topology>
    </subcellularLocation>
</comment>
<evidence type="ECO:0000256" key="4">
    <source>
        <dbReference type="ARBA" id="ARBA00023136"/>
    </source>
</evidence>
<evidence type="ECO:0000256" key="3">
    <source>
        <dbReference type="ARBA" id="ARBA00022989"/>
    </source>
</evidence>
<keyword evidence="4 5" id="KW-0472">Membrane</keyword>
<reference evidence="7" key="2">
    <citation type="submission" date="2020-09" db="EMBL/GenBank/DDBJ databases">
        <authorList>
            <person name="Sun Q."/>
            <person name="Ohkuma M."/>
        </authorList>
    </citation>
    <scope>NUCLEOTIDE SEQUENCE</scope>
    <source>
        <strain evidence="7">JCM 31311</strain>
    </source>
</reference>
<keyword evidence="8" id="KW-1185">Reference proteome</keyword>
<dbReference type="InterPro" id="IPR051533">
    <property type="entry name" value="WaaL-like"/>
</dbReference>
<organism evidence="7 8">
    <name type="scientific">Deinococcus ruber</name>
    <dbReference type="NCBI Taxonomy" id="1848197"/>
    <lineage>
        <taxon>Bacteria</taxon>
        <taxon>Thermotogati</taxon>
        <taxon>Deinococcota</taxon>
        <taxon>Deinococci</taxon>
        <taxon>Deinococcales</taxon>
        <taxon>Deinococcaceae</taxon>
        <taxon>Deinococcus</taxon>
    </lineage>
</organism>
<proteinExistence type="predicted"/>
<evidence type="ECO:0000313" key="7">
    <source>
        <dbReference type="EMBL" id="GGR29227.1"/>
    </source>
</evidence>